<feature type="compositionally biased region" description="Polar residues" evidence="1">
    <location>
        <begin position="167"/>
        <end position="186"/>
    </location>
</feature>
<dbReference type="HOGENOM" id="CLU_615478_0_0_1"/>
<feature type="compositionally biased region" description="Pro residues" evidence="1">
    <location>
        <begin position="190"/>
        <end position="199"/>
    </location>
</feature>
<organism evidence="2 3">
    <name type="scientific">Hebeloma cylindrosporum</name>
    <dbReference type="NCBI Taxonomy" id="76867"/>
    <lineage>
        <taxon>Eukaryota</taxon>
        <taxon>Fungi</taxon>
        <taxon>Dikarya</taxon>
        <taxon>Basidiomycota</taxon>
        <taxon>Agaricomycotina</taxon>
        <taxon>Agaricomycetes</taxon>
        <taxon>Agaricomycetidae</taxon>
        <taxon>Agaricales</taxon>
        <taxon>Agaricineae</taxon>
        <taxon>Hymenogastraceae</taxon>
        <taxon>Hebeloma</taxon>
    </lineage>
</organism>
<dbReference type="Proteomes" id="UP000053424">
    <property type="component" value="Unassembled WGS sequence"/>
</dbReference>
<feature type="compositionally biased region" description="Pro residues" evidence="1">
    <location>
        <begin position="230"/>
        <end position="244"/>
    </location>
</feature>
<evidence type="ECO:0000313" key="3">
    <source>
        <dbReference type="Proteomes" id="UP000053424"/>
    </source>
</evidence>
<keyword evidence="3" id="KW-1185">Reference proteome</keyword>
<evidence type="ECO:0000256" key="1">
    <source>
        <dbReference type="SAM" id="MobiDB-lite"/>
    </source>
</evidence>
<protein>
    <submittedName>
        <fullName evidence="2">Uncharacterized protein</fullName>
    </submittedName>
</protein>
<feature type="compositionally biased region" description="Polar residues" evidence="1">
    <location>
        <begin position="1"/>
        <end position="12"/>
    </location>
</feature>
<feature type="compositionally biased region" description="Basic and acidic residues" evidence="1">
    <location>
        <begin position="84"/>
        <end position="100"/>
    </location>
</feature>
<feature type="region of interest" description="Disordered" evidence="1">
    <location>
        <begin position="1"/>
        <end position="445"/>
    </location>
</feature>
<feature type="compositionally biased region" description="Polar residues" evidence="1">
    <location>
        <begin position="271"/>
        <end position="281"/>
    </location>
</feature>
<dbReference type="EMBL" id="KN831805">
    <property type="protein sequence ID" value="KIM36418.1"/>
    <property type="molecule type" value="Genomic_DNA"/>
</dbReference>
<reference evidence="2 3" key="1">
    <citation type="submission" date="2014-04" db="EMBL/GenBank/DDBJ databases">
        <authorList>
            <consortium name="DOE Joint Genome Institute"/>
            <person name="Kuo A."/>
            <person name="Gay G."/>
            <person name="Dore J."/>
            <person name="Kohler A."/>
            <person name="Nagy L.G."/>
            <person name="Floudas D."/>
            <person name="Copeland A."/>
            <person name="Barry K.W."/>
            <person name="Cichocki N."/>
            <person name="Veneault-Fourrey C."/>
            <person name="LaButti K."/>
            <person name="Lindquist E.A."/>
            <person name="Lipzen A."/>
            <person name="Lundell T."/>
            <person name="Morin E."/>
            <person name="Murat C."/>
            <person name="Sun H."/>
            <person name="Tunlid A."/>
            <person name="Henrissat B."/>
            <person name="Grigoriev I.V."/>
            <person name="Hibbett D.S."/>
            <person name="Martin F."/>
            <person name="Nordberg H.P."/>
            <person name="Cantor M.N."/>
            <person name="Hua S.X."/>
        </authorList>
    </citation>
    <scope>NUCLEOTIDE SEQUENCE [LARGE SCALE GENOMIC DNA]</scope>
    <source>
        <strain evidence="3">h7</strain>
    </source>
</reference>
<feature type="compositionally biased region" description="Polar residues" evidence="1">
    <location>
        <begin position="342"/>
        <end position="356"/>
    </location>
</feature>
<proteinExistence type="predicted"/>
<reference evidence="3" key="2">
    <citation type="submission" date="2015-01" db="EMBL/GenBank/DDBJ databases">
        <title>Evolutionary Origins and Diversification of the Mycorrhizal Mutualists.</title>
        <authorList>
            <consortium name="DOE Joint Genome Institute"/>
            <consortium name="Mycorrhizal Genomics Consortium"/>
            <person name="Kohler A."/>
            <person name="Kuo A."/>
            <person name="Nagy L.G."/>
            <person name="Floudas D."/>
            <person name="Copeland A."/>
            <person name="Barry K.W."/>
            <person name="Cichocki N."/>
            <person name="Veneault-Fourrey C."/>
            <person name="LaButti K."/>
            <person name="Lindquist E.A."/>
            <person name="Lipzen A."/>
            <person name="Lundell T."/>
            <person name="Morin E."/>
            <person name="Murat C."/>
            <person name="Riley R."/>
            <person name="Ohm R."/>
            <person name="Sun H."/>
            <person name="Tunlid A."/>
            <person name="Henrissat B."/>
            <person name="Grigoriev I.V."/>
            <person name="Hibbett D.S."/>
            <person name="Martin F."/>
        </authorList>
    </citation>
    <scope>NUCLEOTIDE SEQUENCE [LARGE SCALE GENOMIC DNA]</scope>
    <source>
        <strain evidence="3">h7</strain>
    </source>
</reference>
<dbReference type="AlphaFoldDB" id="A0A0C2XEP9"/>
<feature type="compositionally biased region" description="Polar residues" evidence="1">
    <location>
        <begin position="47"/>
        <end position="63"/>
    </location>
</feature>
<feature type="compositionally biased region" description="Polar residues" evidence="1">
    <location>
        <begin position="131"/>
        <end position="146"/>
    </location>
</feature>
<sequence length="445" mass="47342">MPAEYFNNNRGSHVSGGEFSAPADSNAKFFSDGKGLKITGGIFGISRTDTGQSTASRSSSLAQDGSDGDSHPVRQGTGKGKTKARQDDSLYPSGRDRKGSDASILAGPHQVTNDPESYDTIQPMQGPPASHASSALRTNTAPSSNKGDGGYNHHSHAKAHAAVSSAPRTNTAPASSKRNDSTTQSGGFKHPPPPPPLPPKPEEYRQERSQTGGSMGHIPDATHGGSNTYPRPPYPSPLTTPPRGGPFFNSPPESPEVLRQGYRFSPVEQAFPQTPQHQSYNPELAYPSPGSPGYGSHPPPPPPEGLGQMGYPQGTFPPHAPSTPTRNPRSRHPQPPAVDMMQWSQSDSQIPSSHTPIPQPMNRAVTMPTPYHSSYGPPMVATPPGGQHHRPTYDGSQYDAYRAYPHHSGHPQPLNYTSAQDNHYGGPPAPSQDQAPSFPVATHHP</sequence>
<accession>A0A0C2XEP9</accession>
<feature type="compositionally biased region" description="Polar residues" evidence="1">
    <location>
        <begin position="110"/>
        <end position="123"/>
    </location>
</feature>
<name>A0A0C2XEP9_HEBCY</name>
<gene>
    <name evidence="2" type="ORF">M413DRAFT_289670</name>
</gene>
<evidence type="ECO:0000313" key="2">
    <source>
        <dbReference type="EMBL" id="KIM36418.1"/>
    </source>
</evidence>